<dbReference type="PANTHER" id="PTHR46515">
    <property type="entry name" value="TATA ELEMENT MODULATORY FACTOR TMF1"/>
    <property type="match status" value="1"/>
</dbReference>
<feature type="coiled-coil region" evidence="4">
    <location>
        <begin position="892"/>
        <end position="989"/>
    </location>
</feature>
<feature type="compositionally biased region" description="Low complexity" evidence="5">
    <location>
        <begin position="83"/>
        <end position="103"/>
    </location>
</feature>
<feature type="compositionally biased region" description="Basic and acidic residues" evidence="5">
    <location>
        <begin position="147"/>
        <end position="157"/>
    </location>
</feature>
<dbReference type="EMBL" id="ML002556">
    <property type="protein sequence ID" value="RKP37024.1"/>
    <property type="molecule type" value="Genomic_DNA"/>
</dbReference>
<keyword evidence="2" id="KW-0333">Golgi apparatus</keyword>
<evidence type="ECO:0000313" key="7">
    <source>
        <dbReference type="EMBL" id="RKP37024.1"/>
    </source>
</evidence>
<protein>
    <recommendedName>
        <fullName evidence="6">TATA element modulatory factor 1 TATA binding domain-containing protein</fullName>
    </recommendedName>
</protein>
<comment type="subcellular location">
    <subcellularLocation>
        <location evidence="1">Golgi apparatus</location>
    </subcellularLocation>
</comment>
<feature type="domain" description="TATA element modulatory factor 1 TATA binding" evidence="6">
    <location>
        <begin position="886"/>
        <end position="979"/>
    </location>
</feature>
<feature type="region of interest" description="Disordered" evidence="5">
    <location>
        <begin position="33"/>
        <end position="312"/>
    </location>
</feature>
<feature type="compositionally biased region" description="Low complexity" evidence="5">
    <location>
        <begin position="823"/>
        <end position="848"/>
    </location>
</feature>
<feature type="coiled-coil region" evidence="4">
    <location>
        <begin position="565"/>
        <end position="744"/>
    </location>
</feature>
<dbReference type="Pfam" id="PF12329">
    <property type="entry name" value="TMF_DNA_bd"/>
    <property type="match status" value="1"/>
</dbReference>
<feature type="region of interest" description="Disordered" evidence="5">
    <location>
        <begin position="758"/>
        <end position="802"/>
    </location>
</feature>
<feature type="compositionally biased region" description="Low complexity" evidence="5">
    <location>
        <begin position="264"/>
        <end position="298"/>
    </location>
</feature>
<dbReference type="AlphaFoldDB" id="A0A4P9ZU04"/>
<dbReference type="InterPro" id="IPR052602">
    <property type="entry name" value="Growth_transcription_reg"/>
</dbReference>
<dbReference type="InterPro" id="IPR022091">
    <property type="entry name" value="TMF_TATA-bd"/>
</dbReference>
<organism evidence="7 8">
    <name type="scientific">Dimargaris cristalligena</name>
    <dbReference type="NCBI Taxonomy" id="215637"/>
    <lineage>
        <taxon>Eukaryota</taxon>
        <taxon>Fungi</taxon>
        <taxon>Fungi incertae sedis</taxon>
        <taxon>Zoopagomycota</taxon>
        <taxon>Kickxellomycotina</taxon>
        <taxon>Dimargaritomycetes</taxon>
        <taxon>Dimargaritales</taxon>
        <taxon>Dimargaritaceae</taxon>
        <taxon>Dimargaris</taxon>
    </lineage>
</organism>
<evidence type="ECO:0000259" key="6">
    <source>
        <dbReference type="Pfam" id="PF12325"/>
    </source>
</evidence>
<dbReference type="Gene3D" id="1.20.5.340">
    <property type="match status" value="1"/>
</dbReference>
<feature type="compositionally biased region" description="Low complexity" evidence="5">
    <location>
        <begin position="776"/>
        <end position="790"/>
    </location>
</feature>
<proteinExistence type="predicted"/>
<accession>A0A4P9ZU04</accession>
<reference evidence="8" key="1">
    <citation type="journal article" date="2018" name="Nat. Microbiol.">
        <title>Leveraging single-cell genomics to expand the fungal tree of life.</title>
        <authorList>
            <person name="Ahrendt S.R."/>
            <person name="Quandt C.A."/>
            <person name="Ciobanu D."/>
            <person name="Clum A."/>
            <person name="Salamov A."/>
            <person name="Andreopoulos B."/>
            <person name="Cheng J.F."/>
            <person name="Woyke T."/>
            <person name="Pelin A."/>
            <person name="Henrissat B."/>
            <person name="Reynolds N.K."/>
            <person name="Benny G.L."/>
            <person name="Smith M.E."/>
            <person name="James T.Y."/>
            <person name="Grigoriev I.V."/>
        </authorList>
    </citation>
    <scope>NUCLEOTIDE SEQUENCE [LARGE SCALE GENOMIC DNA]</scope>
    <source>
        <strain evidence="8">RSA 468</strain>
    </source>
</reference>
<dbReference type="Pfam" id="PF12325">
    <property type="entry name" value="TMF_TATA_bd"/>
    <property type="match status" value="1"/>
</dbReference>
<dbReference type="STRING" id="215637.A0A4P9ZU04"/>
<dbReference type="GO" id="GO:0005783">
    <property type="term" value="C:endoplasmic reticulum"/>
    <property type="evidence" value="ECO:0007669"/>
    <property type="project" value="TreeGrafter"/>
</dbReference>
<dbReference type="InterPro" id="IPR022092">
    <property type="entry name" value="TMF_DNA-bd"/>
</dbReference>
<evidence type="ECO:0000313" key="8">
    <source>
        <dbReference type="Proteomes" id="UP000268162"/>
    </source>
</evidence>
<dbReference type="Proteomes" id="UP000268162">
    <property type="component" value="Unassembled WGS sequence"/>
</dbReference>
<name>A0A4P9ZU04_9FUNG</name>
<feature type="compositionally biased region" description="Polar residues" evidence="5">
    <location>
        <begin position="215"/>
        <end position="258"/>
    </location>
</feature>
<dbReference type="GO" id="GO:0005794">
    <property type="term" value="C:Golgi apparatus"/>
    <property type="evidence" value="ECO:0007669"/>
    <property type="project" value="UniProtKB-SubCell"/>
</dbReference>
<feature type="region of interest" description="Disordered" evidence="5">
    <location>
        <begin position="823"/>
        <end position="868"/>
    </location>
</feature>
<evidence type="ECO:0000256" key="1">
    <source>
        <dbReference type="ARBA" id="ARBA00004555"/>
    </source>
</evidence>
<dbReference type="PANTHER" id="PTHR46515:SF1">
    <property type="entry name" value="TATA ELEMENT MODULATORY FACTOR"/>
    <property type="match status" value="1"/>
</dbReference>
<evidence type="ECO:0000256" key="4">
    <source>
        <dbReference type="SAM" id="Coils"/>
    </source>
</evidence>
<sequence length="989" mass="107907">MSFFGGNNAGNSWGGILKQAINSVENRLDQVLDIQGPEAPQRPSSGLDGPRRTRSTSNRLKGGPPTNPATPGGTPGARRQGRPVALPHPASALSSSASLGSEPMVARSQEHSRHTTPSPSPSLVAPDDIPRGRTQKLRAGALQSDRGPTRRSLDDRLQSVVQQQQQANSPTDSGEPLDLLSTPLSEGSSPAAELLLPRAATPVKSPRMERVSVDPLSSTEDAPGTVDTQTTASHRVSSTITSVRQLDSLNDDTTSSVGEDSESPADSPAPSGSATAHPSVDYSRSSVSLSGVGVDSSRNSGTFSRISEDHTGEILEQREKQLISLNEQSSQVLEQLETTRTRLEIQEALAATKAKEHLEIQRLKAEEVERLQAEVDALKAAKGTPSDVTKLHKLVQQQKESLAERDSRVEQLIQEGGALSKKELRLSNTIKKLRADLAEGDKRQRELDAKLQQAQAKTDEWVKKYQSQLDQETRKNDQLKAHAGQIDRLNRTILDLQKQLKTAKEAQKNLQVALDASDQDVGRFKAKANQVQRDINAKVKEGEAVARRTFEEQIAEVNQSHDWQRQTWETLVEEKDQELARLRTESGEKERQLMAQISTLRMRLELAESNGNAFSLNIHEHTAPLFQQIEDLTNQLNQATQQRQTNERKLQSNLKRVTKRLAEREASLAELTGKLETLRSQLTDQQTTLAERNSQLDTLEADLAALETQWRTEQSRGAEQQARIDELEAELADRAAAQAELAAQPLLLYGSSPILSHRGSMSHTHHSRTTTPVLGPATSAEPSPSESIPSLTEAVPAEASPRLPTMKSPILFAALSPFMGPATPSAASAAGNTPNHLGSGSSRRGSLSFTASGSPRRGSVSTTPDLTAPVAGTISTNGVVPVVAHRQLLTQIASLQTQLQVTTHRRQQVEEELVGKTTEAEQLARENNRLQTAHTELTQLQTRHATVLELLGEKAEQVQELKADIADIKEAYKIQITELINKVEELSRR</sequence>
<gene>
    <name evidence="7" type="ORF">BJ085DRAFT_27458</name>
</gene>
<evidence type="ECO:0000256" key="3">
    <source>
        <dbReference type="ARBA" id="ARBA00023054"/>
    </source>
</evidence>
<evidence type="ECO:0000256" key="2">
    <source>
        <dbReference type="ARBA" id="ARBA00023034"/>
    </source>
</evidence>
<feature type="coiled-coil region" evidence="4">
    <location>
        <begin position="315"/>
        <end position="516"/>
    </location>
</feature>
<keyword evidence="8" id="KW-1185">Reference proteome</keyword>
<evidence type="ECO:0000256" key="5">
    <source>
        <dbReference type="SAM" id="MobiDB-lite"/>
    </source>
</evidence>
<keyword evidence="3 4" id="KW-0175">Coiled coil</keyword>
<feature type="compositionally biased region" description="Polar residues" evidence="5">
    <location>
        <begin position="849"/>
        <end position="865"/>
    </location>
</feature>